<accession>A0A286USP7</accession>
<protein>
    <submittedName>
        <fullName evidence="2">Uncharacterized protein</fullName>
    </submittedName>
</protein>
<dbReference type="EMBL" id="NBII01000002">
    <property type="protein sequence ID" value="PAV22574.1"/>
    <property type="molecule type" value="Genomic_DNA"/>
</dbReference>
<evidence type="ECO:0000256" key="1">
    <source>
        <dbReference type="SAM" id="MobiDB-lite"/>
    </source>
</evidence>
<keyword evidence="3" id="KW-1185">Reference proteome</keyword>
<organism evidence="2 3">
    <name type="scientific">Pyrrhoderma noxium</name>
    <dbReference type="NCBI Taxonomy" id="2282107"/>
    <lineage>
        <taxon>Eukaryota</taxon>
        <taxon>Fungi</taxon>
        <taxon>Dikarya</taxon>
        <taxon>Basidiomycota</taxon>
        <taxon>Agaricomycotina</taxon>
        <taxon>Agaricomycetes</taxon>
        <taxon>Hymenochaetales</taxon>
        <taxon>Hymenochaetaceae</taxon>
        <taxon>Pyrrhoderma</taxon>
    </lineage>
</organism>
<reference evidence="2 3" key="1">
    <citation type="journal article" date="2017" name="Mol. Ecol.">
        <title>Comparative and population genomic landscape of Phellinus noxius: A hypervariable fungus causing root rot in trees.</title>
        <authorList>
            <person name="Chung C.L."/>
            <person name="Lee T.J."/>
            <person name="Akiba M."/>
            <person name="Lee H.H."/>
            <person name="Kuo T.H."/>
            <person name="Liu D."/>
            <person name="Ke H.M."/>
            <person name="Yokoi T."/>
            <person name="Roa M.B."/>
            <person name="Lu M.J."/>
            <person name="Chang Y.Y."/>
            <person name="Ann P.J."/>
            <person name="Tsai J.N."/>
            <person name="Chen C.Y."/>
            <person name="Tzean S.S."/>
            <person name="Ota Y."/>
            <person name="Hattori T."/>
            <person name="Sahashi N."/>
            <person name="Liou R.F."/>
            <person name="Kikuchi T."/>
            <person name="Tsai I.J."/>
        </authorList>
    </citation>
    <scope>NUCLEOTIDE SEQUENCE [LARGE SCALE GENOMIC DNA]</scope>
    <source>
        <strain evidence="2 3">FFPRI411160</strain>
    </source>
</reference>
<feature type="region of interest" description="Disordered" evidence="1">
    <location>
        <begin position="1"/>
        <end position="51"/>
    </location>
</feature>
<dbReference type="Proteomes" id="UP000217199">
    <property type="component" value="Unassembled WGS sequence"/>
</dbReference>
<dbReference type="OrthoDB" id="3270011at2759"/>
<feature type="compositionally biased region" description="Low complexity" evidence="1">
    <location>
        <begin position="9"/>
        <end position="21"/>
    </location>
</feature>
<gene>
    <name evidence="2" type="ORF">PNOK_0253100</name>
</gene>
<dbReference type="AlphaFoldDB" id="A0A286USP7"/>
<evidence type="ECO:0000313" key="3">
    <source>
        <dbReference type="Proteomes" id="UP000217199"/>
    </source>
</evidence>
<name>A0A286USP7_9AGAM</name>
<proteinExistence type="predicted"/>
<dbReference type="InParanoid" id="A0A286USP7"/>
<feature type="compositionally biased region" description="Pro residues" evidence="1">
    <location>
        <begin position="27"/>
        <end position="41"/>
    </location>
</feature>
<evidence type="ECO:0000313" key="2">
    <source>
        <dbReference type="EMBL" id="PAV22574.1"/>
    </source>
</evidence>
<dbReference type="STRING" id="2282107.A0A286USP7"/>
<feature type="compositionally biased region" description="Polar residues" evidence="1">
    <location>
        <begin position="42"/>
        <end position="51"/>
    </location>
</feature>
<sequence length="100" mass="10595">MPRSILKQSSSSSSDSYSTTSLAAALPYPPPPPQVHFPPPTSLTQTHYTHSGTHYDRAPIVVLPNDCALPERGCPGPNVAEPHILVPPKQAPMEGYPAAA</sequence>
<comment type="caution">
    <text evidence="2">The sequence shown here is derived from an EMBL/GenBank/DDBJ whole genome shotgun (WGS) entry which is preliminary data.</text>
</comment>